<dbReference type="GO" id="GO:0008270">
    <property type="term" value="F:zinc ion binding"/>
    <property type="evidence" value="ECO:0007669"/>
    <property type="project" value="UniProtKB-UniRule"/>
</dbReference>
<dbReference type="OrthoDB" id="4249at2759"/>
<dbReference type="PANTHER" id="PTHR12922">
    <property type="entry name" value="UBIQUINONE BIOSYNTHESIS PROTEIN"/>
    <property type="match status" value="1"/>
</dbReference>
<dbReference type="GO" id="GO:0120539">
    <property type="term" value="F:4-hydroxy-3-methoxy-5-polyprenylbenzoate decarboxylase activity"/>
    <property type="evidence" value="ECO:0007669"/>
    <property type="project" value="UniProtKB-EC"/>
</dbReference>
<comment type="similarity">
    <text evidence="7">Belongs to the COQ4 family.</text>
</comment>
<comment type="subcellular location">
    <subcellularLocation>
        <location evidence="7">Mitochondrion inner membrane</location>
        <topology evidence="7">Peripheral membrane protein</topology>
        <orientation evidence="7">Matrix side</orientation>
    </subcellularLocation>
</comment>
<dbReference type="GO" id="GO:0031314">
    <property type="term" value="C:extrinsic component of mitochondrial inner membrane"/>
    <property type="evidence" value="ECO:0007669"/>
    <property type="project" value="UniProtKB-UniRule"/>
</dbReference>
<evidence type="ECO:0000256" key="6">
    <source>
        <dbReference type="ARBA" id="ARBA00081568"/>
    </source>
</evidence>
<keyword evidence="7" id="KW-0479">Metal-binding</keyword>
<name>A0A9Q8QPX9_9HYPO</name>
<dbReference type="InterPro" id="IPR007715">
    <property type="entry name" value="Coq4"/>
</dbReference>
<evidence type="ECO:0000256" key="5">
    <source>
        <dbReference type="ARBA" id="ARBA00023239"/>
    </source>
</evidence>
<evidence type="ECO:0000313" key="8">
    <source>
        <dbReference type="EMBL" id="UNI24238.1"/>
    </source>
</evidence>
<keyword evidence="7" id="KW-0862">Zinc</keyword>
<feature type="binding site" evidence="7">
    <location>
        <position position="184"/>
    </location>
    <ligand>
        <name>Zn(2+)</name>
        <dbReference type="ChEBI" id="CHEBI:29105"/>
    </ligand>
</feature>
<evidence type="ECO:0000256" key="7">
    <source>
        <dbReference type="HAMAP-Rule" id="MF_03111"/>
    </source>
</evidence>
<protein>
    <recommendedName>
        <fullName evidence="6">4-hydroxy-3-methoxy-5-polyprenylbenzoate decarboxylase</fullName>
    </recommendedName>
</protein>
<dbReference type="AlphaFoldDB" id="A0A9Q8QPX9"/>
<comment type="function">
    <text evidence="7">Lyase that catalyzes the C1-decarboxylation of 4-hydroxy-3-methoxy-5-(all-trans-polyprenyl)benzoic acid into 2-methoxy-6-(all-trans-polyprenyl)phenol during ubiquinone biosynthesis.</text>
</comment>
<dbReference type="RefSeq" id="XP_047847719.1">
    <property type="nucleotide sequence ID" value="XM_047991707.1"/>
</dbReference>
<evidence type="ECO:0000256" key="3">
    <source>
        <dbReference type="ARBA" id="ARBA00023128"/>
    </source>
</evidence>
<dbReference type="Proteomes" id="UP000829364">
    <property type="component" value="Chromosome 11"/>
</dbReference>
<sequence length="298" mass="33841">MEATLSKVRPSRLQHLARSATCAACCASSPSCTSTTAASTRRRFSALDRPEPNYPGHVPLTKMERVGMAVGASVMSLFNPYRHDLIAATGEATATPYFIYRLRDAMLADATGRRILRQRPRITSETLSLARLRALPDNTVGRAYVGWLDREGVSPDTRAAVRYIDDPECAYVMQRYRECHDFYHAVTGLPVWREGEVALKAFEFANTLLPMTGLSMAAAATLEPQGRRRFLRVYLPWALRNGARSRELINVFWEEQLERDVDDLRAELGIERPPDLREIRKREREEKKRLKEIQAQGM</sequence>
<reference evidence="8" key="1">
    <citation type="submission" date="2021-11" db="EMBL/GenBank/DDBJ databases">
        <title>Purpureocillium_takamizusanense_genome.</title>
        <authorList>
            <person name="Nguyen N.-H."/>
        </authorList>
    </citation>
    <scope>NUCLEOTIDE SEQUENCE</scope>
    <source>
        <strain evidence="8">PT3</strain>
    </source>
</reference>
<dbReference type="KEGG" id="ptkz:JDV02_010002"/>
<organism evidence="8 9">
    <name type="scientific">Purpureocillium takamizusanense</name>
    <dbReference type="NCBI Taxonomy" id="2060973"/>
    <lineage>
        <taxon>Eukaryota</taxon>
        <taxon>Fungi</taxon>
        <taxon>Dikarya</taxon>
        <taxon>Ascomycota</taxon>
        <taxon>Pezizomycotina</taxon>
        <taxon>Sordariomycetes</taxon>
        <taxon>Hypocreomycetidae</taxon>
        <taxon>Hypocreales</taxon>
        <taxon>Ophiocordycipitaceae</taxon>
        <taxon>Purpureocillium</taxon>
    </lineage>
</organism>
<comment type="catalytic activity">
    <reaction evidence="7">
        <text>a 4-hydroxy-3-methoxy-5-(all-trans-polyprenyl)benzoate + H(+) = a 2-methoxy-6-(all-trans-polyprenyl)phenol + CO2</text>
        <dbReference type="Rhea" id="RHEA:81179"/>
        <dbReference type="Rhea" id="RHEA-COMP:9551"/>
        <dbReference type="Rhea" id="RHEA-COMP:10931"/>
        <dbReference type="ChEBI" id="CHEBI:15378"/>
        <dbReference type="ChEBI" id="CHEBI:16526"/>
        <dbReference type="ChEBI" id="CHEBI:62731"/>
        <dbReference type="ChEBI" id="CHEBI:84443"/>
        <dbReference type="EC" id="4.1.1.130"/>
    </reaction>
</comment>
<keyword evidence="3 7" id="KW-0496">Mitochondrion</keyword>
<gene>
    <name evidence="7 8" type="primary">COQ4</name>
    <name evidence="8" type="ORF">JDV02_010002</name>
</gene>
<comment type="subunit">
    <text evidence="7">Component of a multi-subunit COQ enzyme complex, composed of at least COQ3, COQ4, COQ5, COQ6, COQ7 and COQ9.</text>
</comment>
<proteinExistence type="inferred from homology"/>
<keyword evidence="8" id="KW-0830">Ubiquinone</keyword>
<comment type="pathway">
    <text evidence="7">Cofactor biosynthesis; ubiquinone biosynthesis.</text>
</comment>
<evidence type="ECO:0000313" key="9">
    <source>
        <dbReference type="Proteomes" id="UP000829364"/>
    </source>
</evidence>
<keyword evidence="9" id="KW-1185">Reference proteome</keyword>
<feature type="binding site" evidence="7">
    <location>
        <position position="196"/>
    </location>
    <ligand>
        <name>Zn(2+)</name>
        <dbReference type="ChEBI" id="CHEBI:29105"/>
    </ligand>
</feature>
<keyword evidence="2 7" id="KW-0999">Mitochondrion inner membrane</keyword>
<dbReference type="InterPro" id="IPR027540">
    <property type="entry name" value="Coq4_euk"/>
</dbReference>
<evidence type="ECO:0000256" key="1">
    <source>
        <dbReference type="ARBA" id="ARBA00022688"/>
    </source>
</evidence>
<dbReference type="EMBL" id="CP086364">
    <property type="protein sequence ID" value="UNI24238.1"/>
    <property type="molecule type" value="Genomic_DNA"/>
</dbReference>
<comment type="cofactor">
    <cofactor evidence="7">
        <name>Zn(2+)</name>
        <dbReference type="ChEBI" id="CHEBI:29105"/>
    </cofactor>
</comment>
<keyword evidence="5 7" id="KW-0456">Lyase</keyword>
<evidence type="ECO:0000256" key="2">
    <source>
        <dbReference type="ARBA" id="ARBA00022792"/>
    </source>
</evidence>
<feature type="binding site" evidence="7">
    <location>
        <position position="180"/>
    </location>
    <ligand>
        <name>Zn(2+)</name>
        <dbReference type="ChEBI" id="CHEBI:29105"/>
    </ligand>
</feature>
<dbReference type="GeneID" id="72071947"/>
<keyword evidence="4 7" id="KW-0472">Membrane</keyword>
<accession>A0A9Q8QPX9</accession>
<dbReference type="PANTHER" id="PTHR12922:SF7">
    <property type="entry name" value="UBIQUINONE BIOSYNTHESIS PROTEIN COQ4 HOMOLOG, MITOCHONDRIAL"/>
    <property type="match status" value="1"/>
</dbReference>
<dbReference type="HAMAP" id="MF_03111">
    <property type="entry name" value="Coq4"/>
    <property type="match status" value="1"/>
</dbReference>
<keyword evidence="1 7" id="KW-0831">Ubiquinone biosynthesis</keyword>
<evidence type="ECO:0000256" key="4">
    <source>
        <dbReference type="ARBA" id="ARBA00023136"/>
    </source>
</evidence>
<feature type="binding site" evidence="7">
    <location>
        <position position="181"/>
    </location>
    <ligand>
        <name>Zn(2+)</name>
        <dbReference type="ChEBI" id="CHEBI:29105"/>
    </ligand>
</feature>
<dbReference type="Pfam" id="PF05019">
    <property type="entry name" value="Coq4"/>
    <property type="match status" value="1"/>
</dbReference>